<feature type="domain" description="Cation efflux protein transmembrane" evidence="8">
    <location>
        <begin position="189"/>
        <end position="381"/>
    </location>
</feature>
<sequence>MIQDGIDYQHNNNDNHVNNNITSSHKSSQNGDHHERIDCDNNDNDIDHNNNSNEIYELPLTITTSPPSNKKLLCIAFVSFQTFAIVQLTVSIFAGSEAMFGDSIAMMVDALTYLFNLCAERQKEFYAIQLQEQQQQQEKRNKQQYESESEFESESDPSSSSSPTKPYSSSSLNINNIMVLKHRKYTYQLELIPPLLSVTALLVVTVIVLKESIHILILDSTRDVSLQADPNINIMMIFSFLNLLLDVVNVGCFASAKHAMGYKTNTDIININMCTNTNGNDNGNGNDNSNGNGNGNVKSFGTRPEDNDNDNDNGDDDNDNDTSNLNMCSAYTHVFADTLRSFAVIFAALLAKFTDIVTSEIADACAAVVVSILIVLSLIPLVGGMIRTFNALIDVDRLLKSKESQENNENDEDQVELLRLL</sequence>
<gene>
    <name evidence="9" type="ORF">FRACYDRAFT_179287</name>
</gene>
<dbReference type="Proteomes" id="UP000095751">
    <property type="component" value="Unassembled WGS sequence"/>
</dbReference>
<dbReference type="InterPro" id="IPR058533">
    <property type="entry name" value="Cation_efflux_TM"/>
</dbReference>
<keyword evidence="2 7" id="KW-0812">Transmembrane</keyword>
<evidence type="ECO:0000256" key="3">
    <source>
        <dbReference type="ARBA" id="ARBA00022906"/>
    </source>
</evidence>
<proteinExistence type="predicted"/>
<name>A0A1E7FWA6_9STRA</name>
<feature type="transmembrane region" description="Helical" evidence="7">
    <location>
        <begin position="100"/>
        <end position="119"/>
    </location>
</feature>
<feature type="region of interest" description="Disordered" evidence="6">
    <location>
        <begin position="1"/>
        <end position="51"/>
    </location>
</feature>
<dbReference type="InParanoid" id="A0A1E7FWA6"/>
<dbReference type="GO" id="GO:0005886">
    <property type="term" value="C:plasma membrane"/>
    <property type="evidence" value="ECO:0007669"/>
    <property type="project" value="TreeGrafter"/>
</dbReference>
<keyword evidence="5 7" id="KW-0472">Membrane</keyword>
<keyword evidence="10" id="KW-1185">Reference proteome</keyword>
<dbReference type="PANTHER" id="PTHR11562">
    <property type="entry name" value="CATION EFFLUX PROTEIN/ ZINC TRANSPORTER"/>
    <property type="match status" value="1"/>
</dbReference>
<dbReference type="PANTHER" id="PTHR11562:SF17">
    <property type="entry name" value="RE54080P-RELATED"/>
    <property type="match status" value="1"/>
</dbReference>
<evidence type="ECO:0000256" key="4">
    <source>
        <dbReference type="ARBA" id="ARBA00022989"/>
    </source>
</evidence>
<dbReference type="GO" id="GO:0005385">
    <property type="term" value="F:zinc ion transmembrane transporter activity"/>
    <property type="evidence" value="ECO:0007669"/>
    <property type="project" value="TreeGrafter"/>
</dbReference>
<keyword evidence="3" id="KW-0862">Zinc</keyword>
<protein>
    <recommendedName>
        <fullName evidence="8">Cation efflux protein transmembrane domain-containing protein</fullName>
    </recommendedName>
</protein>
<feature type="transmembrane region" description="Helical" evidence="7">
    <location>
        <begin position="361"/>
        <end position="382"/>
    </location>
</feature>
<feature type="region of interest" description="Disordered" evidence="6">
    <location>
        <begin position="282"/>
        <end position="321"/>
    </location>
</feature>
<evidence type="ECO:0000256" key="1">
    <source>
        <dbReference type="ARBA" id="ARBA00004141"/>
    </source>
</evidence>
<feature type="transmembrane region" description="Helical" evidence="7">
    <location>
        <begin position="72"/>
        <end position="94"/>
    </location>
</feature>
<feature type="compositionally biased region" description="Low complexity" evidence="6">
    <location>
        <begin position="282"/>
        <end position="291"/>
    </location>
</feature>
<comment type="subcellular location">
    <subcellularLocation>
        <location evidence="1">Membrane</location>
        <topology evidence="1">Multi-pass membrane protein</topology>
    </subcellularLocation>
</comment>
<dbReference type="AlphaFoldDB" id="A0A1E7FWA6"/>
<evidence type="ECO:0000256" key="5">
    <source>
        <dbReference type="ARBA" id="ARBA00023136"/>
    </source>
</evidence>
<feature type="compositionally biased region" description="Low complexity" evidence="6">
    <location>
        <begin position="10"/>
        <end position="20"/>
    </location>
</feature>
<dbReference type="OrthoDB" id="47927at2759"/>
<reference evidence="9 10" key="1">
    <citation type="submission" date="2016-09" db="EMBL/GenBank/DDBJ databases">
        <title>Extensive genetic diversity and differential bi-allelic expression allows diatom success in the polar Southern Ocean.</title>
        <authorList>
            <consortium name="DOE Joint Genome Institute"/>
            <person name="Mock T."/>
            <person name="Otillar R.P."/>
            <person name="Strauss J."/>
            <person name="Dupont C."/>
            <person name="Frickenhaus S."/>
            <person name="Maumus F."/>
            <person name="Mcmullan M."/>
            <person name="Sanges R."/>
            <person name="Schmutz J."/>
            <person name="Toseland A."/>
            <person name="Valas R."/>
            <person name="Veluchamy A."/>
            <person name="Ward B.J."/>
            <person name="Allen A."/>
            <person name="Barry K."/>
            <person name="Falciatore A."/>
            <person name="Ferrante M."/>
            <person name="Fortunato A.E."/>
            <person name="Gloeckner G."/>
            <person name="Gruber A."/>
            <person name="Hipkin R."/>
            <person name="Janech M."/>
            <person name="Kroth P."/>
            <person name="Leese F."/>
            <person name="Lindquist E."/>
            <person name="Lyon B.R."/>
            <person name="Martin J."/>
            <person name="Mayer C."/>
            <person name="Parker M."/>
            <person name="Quesneville H."/>
            <person name="Raymond J."/>
            <person name="Uhlig C."/>
            <person name="Valentin K.U."/>
            <person name="Worden A.Z."/>
            <person name="Armbrust E.V."/>
            <person name="Bowler C."/>
            <person name="Green B."/>
            <person name="Moulton V."/>
            <person name="Van Oosterhout C."/>
            <person name="Grigoriev I."/>
        </authorList>
    </citation>
    <scope>NUCLEOTIDE SEQUENCE [LARGE SCALE GENOMIC DNA]</scope>
    <source>
        <strain evidence="9 10">CCMP1102</strain>
    </source>
</reference>
<evidence type="ECO:0000256" key="2">
    <source>
        <dbReference type="ARBA" id="ARBA00022692"/>
    </source>
</evidence>
<evidence type="ECO:0000313" key="10">
    <source>
        <dbReference type="Proteomes" id="UP000095751"/>
    </source>
</evidence>
<keyword evidence="3" id="KW-0864">Zinc transport</keyword>
<dbReference type="KEGG" id="fcy:FRACYDRAFT_179287"/>
<feature type="transmembrane region" description="Helical" evidence="7">
    <location>
        <begin position="191"/>
        <end position="209"/>
    </location>
</feature>
<feature type="compositionally biased region" description="Acidic residues" evidence="6">
    <location>
        <begin position="307"/>
        <end position="320"/>
    </location>
</feature>
<feature type="transmembrane region" description="Helical" evidence="7">
    <location>
        <begin position="232"/>
        <end position="254"/>
    </location>
</feature>
<keyword evidence="4 7" id="KW-1133">Transmembrane helix</keyword>
<keyword evidence="3" id="KW-0406">Ion transport</keyword>
<dbReference type="SUPFAM" id="SSF161111">
    <property type="entry name" value="Cation efflux protein transmembrane domain-like"/>
    <property type="match status" value="2"/>
</dbReference>
<accession>A0A1E7FWA6</accession>
<keyword evidence="3" id="KW-0813">Transport</keyword>
<evidence type="ECO:0000313" key="9">
    <source>
        <dbReference type="EMBL" id="OEU22448.1"/>
    </source>
</evidence>
<organism evidence="9 10">
    <name type="scientific">Fragilariopsis cylindrus CCMP1102</name>
    <dbReference type="NCBI Taxonomy" id="635003"/>
    <lineage>
        <taxon>Eukaryota</taxon>
        <taxon>Sar</taxon>
        <taxon>Stramenopiles</taxon>
        <taxon>Ochrophyta</taxon>
        <taxon>Bacillariophyta</taxon>
        <taxon>Bacillariophyceae</taxon>
        <taxon>Bacillariophycidae</taxon>
        <taxon>Bacillariales</taxon>
        <taxon>Bacillariaceae</taxon>
        <taxon>Fragilariopsis</taxon>
    </lineage>
</organism>
<dbReference type="EMBL" id="KV784353">
    <property type="protein sequence ID" value="OEU22448.1"/>
    <property type="molecule type" value="Genomic_DNA"/>
</dbReference>
<feature type="compositionally biased region" description="Polar residues" evidence="6">
    <location>
        <begin position="21"/>
        <end position="30"/>
    </location>
</feature>
<feature type="compositionally biased region" description="Low complexity" evidence="6">
    <location>
        <begin position="156"/>
        <end position="169"/>
    </location>
</feature>
<dbReference type="InterPro" id="IPR027469">
    <property type="entry name" value="Cation_efflux_TMD_sf"/>
</dbReference>
<dbReference type="Gene3D" id="1.20.1510.10">
    <property type="entry name" value="Cation efflux protein transmembrane domain"/>
    <property type="match status" value="1"/>
</dbReference>
<evidence type="ECO:0000256" key="6">
    <source>
        <dbReference type="SAM" id="MobiDB-lite"/>
    </source>
</evidence>
<evidence type="ECO:0000256" key="7">
    <source>
        <dbReference type="SAM" id="Phobius"/>
    </source>
</evidence>
<evidence type="ECO:0000259" key="8">
    <source>
        <dbReference type="Pfam" id="PF01545"/>
    </source>
</evidence>
<dbReference type="InterPro" id="IPR050681">
    <property type="entry name" value="CDF/SLC30A"/>
</dbReference>
<feature type="region of interest" description="Disordered" evidence="6">
    <location>
        <begin position="137"/>
        <end position="169"/>
    </location>
</feature>
<dbReference type="Pfam" id="PF01545">
    <property type="entry name" value="Cation_efflux"/>
    <property type="match status" value="1"/>
</dbReference>